<evidence type="ECO:0000313" key="1">
    <source>
        <dbReference type="EMBL" id="GAO48212.1"/>
    </source>
</evidence>
<evidence type="ECO:0000313" key="2">
    <source>
        <dbReference type="Proteomes" id="UP000033140"/>
    </source>
</evidence>
<dbReference type="Proteomes" id="UP000033140">
    <property type="component" value="Unassembled WGS sequence"/>
</dbReference>
<dbReference type="EMBL" id="BACD03000013">
    <property type="protein sequence ID" value="GAO48212.1"/>
    <property type="molecule type" value="Genomic_DNA"/>
</dbReference>
<keyword evidence="2" id="KW-1185">Reference proteome</keyword>
<reference evidence="1 2" key="3">
    <citation type="journal article" date="2015" name="Genome Announc.">
        <title>Draft Genome Sequence of the Archiascomycetous Yeast Saitoella complicata.</title>
        <authorList>
            <person name="Yamauchi K."/>
            <person name="Kondo S."/>
            <person name="Hamamoto M."/>
            <person name="Takahashi Y."/>
            <person name="Ogura Y."/>
            <person name="Hayashi T."/>
            <person name="Nishida H."/>
        </authorList>
    </citation>
    <scope>NUCLEOTIDE SEQUENCE [LARGE SCALE GENOMIC DNA]</scope>
    <source>
        <strain evidence="1 2">NRRL Y-17804</strain>
    </source>
</reference>
<comment type="caution">
    <text evidence="1">The sequence shown here is derived from an EMBL/GenBank/DDBJ whole genome shotgun (WGS) entry which is preliminary data.</text>
</comment>
<dbReference type="AlphaFoldDB" id="A0A0E9NED2"/>
<organism evidence="1 2">
    <name type="scientific">Saitoella complicata (strain BCRC 22490 / CBS 7301 / JCM 7358 / NBRC 10748 / NRRL Y-17804)</name>
    <dbReference type="NCBI Taxonomy" id="698492"/>
    <lineage>
        <taxon>Eukaryota</taxon>
        <taxon>Fungi</taxon>
        <taxon>Dikarya</taxon>
        <taxon>Ascomycota</taxon>
        <taxon>Taphrinomycotina</taxon>
        <taxon>Taphrinomycotina incertae sedis</taxon>
        <taxon>Saitoella</taxon>
    </lineage>
</organism>
<gene>
    <name evidence="1" type="ORF">G7K_2392-t1</name>
</gene>
<name>A0A0E9NED2_SAICN</name>
<proteinExistence type="predicted"/>
<reference evidence="1 2" key="1">
    <citation type="journal article" date="2011" name="J. Gen. Appl. Microbiol.">
        <title>Draft genome sequencing of the enigmatic yeast Saitoella complicata.</title>
        <authorList>
            <person name="Nishida H."/>
            <person name="Hamamoto M."/>
            <person name="Sugiyama J."/>
        </authorList>
    </citation>
    <scope>NUCLEOTIDE SEQUENCE [LARGE SCALE GENOMIC DNA]</scope>
    <source>
        <strain evidence="1 2">NRRL Y-17804</strain>
    </source>
</reference>
<protein>
    <submittedName>
        <fullName evidence="1">Uncharacterized protein</fullName>
    </submittedName>
</protein>
<sequence>MRSPSHCGRQQGHAPQERWNGIQDSCYRLKCSRVFGATGDGSNGNFLLHGGGPMISGGHTHPNCGNHAAMAPGM</sequence>
<reference evidence="1 2" key="2">
    <citation type="journal article" date="2014" name="J. Gen. Appl. Microbiol.">
        <title>The early diverging ascomycetous budding yeast Saitoella complicata has three histone deacetylases belonging to the Clr6, Hos2, and Rpd3 lineages.</title>
        <authorList>
            <person name="Nishida H."/>
            <person name="Matsumoto T."/>
            <person name="Kondo S."/>
            <person name="Hamamoto M."/>
            <person name="Yoshikawa H."/>
        </authorList>
    </citation>
    <scope>NUCLEOTIDE SEQUENCE [LARGE SCALE GENOMIC DNA]</scope>
    <source>
        <strain evidence="1 2">NRRL Y-17804</strain>
    </source>
</reference>
<accession>A0A0E9NED2</accession>